<dbReference type="EMBL" id="JACCAE010000001">
    <property type="protein sequence ID" value="NYF97199.1"/>
    <property type="molecule type" value="Genomic_DNA"/>
</dbReference>
<dbReference type="InterPro" id="IPR025637">
    <property type="entry name" value="DUF4333"/>
</dbReference>
<keyword evidence="2" id="KW-0472">Membrane</keyword>
<evidence type="ECO:0000259" key="3">
    <source>
        <dbReference type="Pfam" id="PF14230"/>
    </source>
</evidence>
<accession>A0A852VMP3</accession>
<evidence type="ECO:0000313" key="5">
    <source>
        <dbReference type="Proteomes" id="UP000554054"/>
    </source>
</evidence>
<name>A0A852VMP3_9MICO</name>
<comment type="caution">
    <text evidence="4">The sequence shown here is derived from an EMBL/GenBank/DDBJ whole genome shotgun (WGS) entry which is preliminary data.</text>
</comment>
<feature type="compositionally biased region" description="Polar residues" evidence="1">
    <location>
        <begin position="85"/>
        <end position="94"/>
    </location>
</feature>
<protein>
    <recommendedName>
        <fullName evidence="3">DUF4333 domain-containing protein</fullName>
    </recommendedName>
</protein>
<feature type="compositionally biased region" description="Low complexity" evidence="1">
    <location>
        <begin position="37"/>
        <end position="78"/>
    </location>
</feature>
<gene>
    <name evidence="4" type="ORF">BJY20_000591</name>
</gene>
<dbReference type="AlphaFoldDB" id="A0A852VMP3"/>
<sequence length="174" mass="18093">MPTWAWIIGGVAALTLFCICGVGGLVFIGVMNAEDSPTQEQTESTTSGSTTDEPSTPGSSTSEPSATSTTPTAPDSSVPTPPEGTTPNTSSLNQLPKDDVEKHVAKGLSGAGHTRDDISCPEHLVLIKGRTTTCTAPVPGDPGARSDVEVTVDWAVIDDDNRVSFYLSFQQSLN</sequence>
<keyword evidence="2" id="KW-1133">Transmembrane helix</keyword>
<reference evidence="4 5" key="1">
    <citation type="submission" date="2020-07" db="EMBL/GenBank/DDBJ databases">
        <title>Sequencing the genomes of 1000 actinobacteria strains.</title>
        <authorList>
            <person name="Klenk H.-P."/>
        </authorList>
    </citation>
    <scope>NUCLEOTIDE SEQUENCE [LARGE SCALE GENOMIC DNA]</scope>
    <source>
        <strain evidence="4 5">DSM 26154</strain>
    </source>
</reference>
<keyword evidence="2" id="KW-0812">Transmembrane</keyword>
<evidence type="ECO:0000313" key="4">
    <source>
        <dbReference type="EMBL" id="NYF97199.1"/>
    </source>
</evidence>
<dbReference type="Pfam" id="PF14230">
    <property type="entry name" value="DUF4333"/>
    <property type="match status" value="1"/>
</dbReference>
<evidence type="ECO:0000256" key="1">
    <source>
        <dbReference type="SAM" id="MobiDB-lite"/>
    </source>
</evidence>
<evidence type="ECO:0000256" key="2">
    <source>
        <dbReference type="SAM" id="Phobius"/>
    </source>
</evidence>
<feature type="transmembrane region" description="Helical" evidence="2">
    <location>
        <begin position="6"/>
        <end position="30"/>
    </location>
</feature>
<keyword evidence="5" id="KW-1185">Reference proteome</keyword>
<dbReference type="Proteomes" id="UP000554054">
    <property type="component" value="Unassembled WGS sequence"/>
</dbReference>
<organism evidence="4 5">
    <name type="scientific">Janibacter cremeus</name>
    <dbReference type="NCBI Taxonomy" id="1285192"/>
    <lineage>
        <taxon>Bacteria</taxon>
        <taxon>Bacillati</taxon>
        <taxon>Actinomycetota</taxon>
        <taxon>Actinomycetes</taxon>
        <taxon>Micrococcales</taxon>
        <taxon>Intrasporangiaceae</taxon>
        <taxon>Janibacter</taxon>
    </lineage>
</organism>
<feature type="region of interest" description="Disordered" evidence="1">
    <location>
        <begin position="37"/>
        <end position="97"/>
    </location>
</feature>
<proteinExistence type="predicted"/>
<dbReference type="RefSeq" id="WP_185990160.1">
    <property type="nucleotide sequence ID" value="NZ_JACCAE010000001.1"/>
</dbReference>
<feature type="domain" description="DUF4333" evidence="3">
    <location>
        <begin position="93"/>
        <end position="152"/>
    </location>
</feature>